<reference evidence="4 5" key="1">
    <citation type="submission" date="2017-10" db="EMBL/GenBank/DDBJ databases">
        <title>Frigbacter circumglobatus gen. nov. sp. nov., isolated from sediment cultured in situ.</title>
        <authorList>
            <person name="Zhao Z."/>
        </authorList>
    </citation>
    <scope>NUCLEOTIDE SEQUENCE [LARGE SCALE GENOMIC DNA]</scope>
    <source>
        <strain evidence="4 5">ZYL</strain>
    </source>
</reference>
<dbReference type="SUPFAM" id="SSF52172">
    <property type="entry name" value="CheY-like"/>
    <property type="match status" value="1"/>
</dbReference>
<evidence type="ECO:0000259" key="3">
    <source>
        <dbReference type="PROSITE" id="PS50110"/>
    </source>
</evidence>
<proteinExistence type="predicted"/>
<dbReference type="Proteomes" id="UP000229730">
    <property type="component" value="Unassembled WGS sequence"/>
</dbReference>
<dbReference type="AlphaFoldDB" id="A0A2G4YV57"/>
<dbReference type="InParanoid" id="A0A2G4YV57"/>
<evidence type="ECO:0000313" key="4">
    <source>
        <dbReference type="EMBL" id="PHZ86232.1"/>
    </source>
</evidence>
<protein>
    <recommendedName>
        <fullName evidence="3">Response regulatory domain-containing protein</fullName>
    </recommendedName>
</protein>
<comment type="caution">
    <text evidence="4">The sequence shown here is derived from an EMBL/GenBank/DDBJ whole genome shotgun (WGS) entry which is preliminary data.</text>
</comment>
<keyword evidence="5" id="KW-1185">Reference proteome</keyword>
<sequence length="256" mass="28734">MSVLSEEAVDALYESEAIEEAQEVAANLELRLQQMISCDISKEEAHKLMMQDSSNLRLKVKAVSLPGLNAICQRLDEYLWHIKEISMQNITDLQQFSDRISKALEGGEGYIEDVAEEIRNLPHHSTFNIDDIKIVNKEVTLVLPQKVAARVVERELVECGYRVNTVLDSLQAFEIILETKPDLVICSAMLPRLSGVDLICALRAMPTTQDVHVALLTSLELNHPDLRKLPMNVGIIRRGEAFGSDLADVLQRFNIT</sequence>
<accession>A0A2G4YV57</accession>
<dbReference type="CDD" id="cd00156">
    <property type="entry name" value="REC"/>
    <property type="match status" value="1"/>
</dbReference>
<dbReference type="InterPro" id="IPR050595">
    <property type="entry name" value="Bact_response_regulator"/>
</dbReference>
<keyword evidence="1" id="KW-0597">Phosphoprotein</keyword>
<gene>
    <name evidence="4" type="ORF">CRD36_06085</name>
</gene>
<name>A0A2G4YV57_9PROT</name>
<dbReference type="GO" id="GO:0000160">
    <property type="term" value="P:phosphorelay signal transduction system"/>
    <property type="evidence" value="ECO:0007669"/>
    <property type="project" value="InterPro"/>
</dbReference>
<evidence type="ECO:0000256" key="2">
    <source>
        <dbReference type="PROSITE-ProRule" id="PRU00169"/>
    </source>
</evidence>
<dbReference type="PROSITE" id="PS50110">
    <property type="entry name" value="RESPONSE_REGULATORY"/>
    <property type="match status" value="1"/>
</dbReference>
<evidence type="ECO:0000256" key="1">
    <source>
        <dbReference type="ARBA" id="ARBA00022553"/>
    </source>
</evidence>
<feature type="domain" description="Response regulatory" evidence="3">
    <location>
        <begin position="138"/>
        <end position="256"/>
    </location>
</feature>
<comment type="caution">
    <text evidence="2">Lacks conserved residue(s) required for the propagation of feature annotation.</text>
</comment>
<dbReference type="PANTHER" id="PTHR44591">
    <property type="entry name" value="STRESS RESPONSE REGULATOR PROTEIN 1"/>
    <property type="match status" value="1"/>
</dbReference>
<dbReference type="InterPro" id="IPR001789">
    <property type="entry name" value="Sig_transdc_resp-reg_receiver"/>
</dbReference>
<dbReference type="PANTHER" id="PTHR44591:SF3">
    <property type="entry name" value="RESPONSE REGULATORY DOMAIN-CONTAINING PROTEIN"/>
    <property type="match status" value="1"/>
</dbReference>
<dbReference type="InterPro" id="IPR011006">
    <property type="entry name" value="CheY-like_superfamily"/>
</dbReference>
<dbReference type="OrthoDB" id="8439620at2"/>
<organism evidence="4 5">
    <name type="scientific">Paremcibacter congregatus</name>
    <dbReference type="NCBI Taxonomy" id="2043170"/>
    <lineage>
        <taxon>Bacteria</taxon>
        <taxon>Pseudomonadati</taxon>
        <taxon>Pseudomonadota</taxon>
        <taxon>Alphaproteobacteria</taxon>
        <taxon>Emcibacterales</taxon>
        <taxon>Emcibacteraceae</taxon>
        <taxon>Paremcibacter</taxon>
    </lineage>
</organism>
<dbReference type="RefSeq" id="WP_099471816.1">
    <property type="nucleotide sequence ID" value="NZ_CP041025.1"/>
</dbReference>
<dbReference type="Gene3D" id="3.40.50.2300">
    <property type="match status" value="1"/>
</dbReference>
<evidence type="ECO:0000313" key="5">
    <source>
        <dbReference type="Proteomes" id="UP000229730"/>
    </source>
</evidence>
<dbReference type="EMBL" id="PDEM01000009">
    <property type="protein sequence ID" value="PHZ86232.1"/>
    <property type="molecule type" value="Genomic_DNA"/>
</dbReference>